<feature type="transmembrane region" description="Helical" evidence="1">
    <location>
        <begin position="37"/>
        <end position="55"/>
    </location>
</feature>
<accession>A0A7W3JGS0</accession>
<dbReference type="InterPro" id="IPR046548">
    <property type="entry name" value="DUF6804"/>
</dbReference>
<sequence>MPTPTAPAFTRPALAPGLLGAVALIVGVVLIDSGLFVGFRYVVSILALIMLVFAVRGRTWWVLPLLAAVAVVWNPVVVIPLSGQPWAVLQFVAAGVFIAAGIVVKVPTEDPAAAGRATARR</sequence>
<protein>
    <submittedName>
        <fullName evidence="3">Uncharacterized protein</fullName>
    </submittedName>
</protein>
<dbReference type="Proteomes" id="UP000321154">
    <property type="component" value="Unassembled WGS sequence"/>
</dbReference>
<dbReference type="Proteomes" id="UP000522688">
    <property type="component" value="Unassembled WGS sequence"/>
</dbReference>
<feature type="transmembrane region" description="Helical" evidence="1">
    <location>
        <begin position="87"/>
        <end position="106"/>
    </location>
</feature>
<evidence type="ECO:0000313" key="5">
    <source>
        <dbReference type="Proteomes" id="UP000522688"/>
    </source>
</evidence>
<dbReference type="EMBL" id="JACGWW010000001">
    <property type="protein sequence ID" value="MBA8812602.1"/>
    <property type="molecule type" value="Genomic_DNA"/>
</dbReference>
<feature type="transmembrane region" description="Helical" evidence="1">
    <location>
        <begin position="62"/>
        <end position="81"/>
    </location>
</feature>
<dbReference type="RefSeq" id="WP_244289882.1">
    <property type="nucleotide sequence ID" value="NZ_BAAAHR010000002.1"/>
</dbReference>
<evidence type="ECO:0000313" key="3">
    <source>
        <dbReference type="EMBL" id="MBA8812602.1"/>
    </source>
</evidence>
<keyword evidence="1" id="KW-1133">Transmembrane helix</keyword>
<feature type="transmembrane region" description="Helical" evidence="1">
    <location>
        <begin position="12"/>
        <end position="31"/>
    </location>
</feature>
<dbReference type="Pfam" id="PF20619">
    <property type="entry name" value="DUF6804"/>
    <property type="match status" value="1"/>
</dbReference>
<evidence type="ECO:0000256" key="1">
    <source>
        <dbReference type="SAM" id="Phobius"/>
    </source>
</evidence>
<organism evidence="3 5">
    <name type="scientific">Frigoribacterium faeni</name>
    <dbReference type="NCBI Taxonomy" id="145483"/>
    <lineage>
        <taxon>Bacteria</taxon>
        <taxon>Bacillati</taxon>
        <taxon>Actinomycetota</taxon>
        <taxon>Actinomycetes</taxon>
        <taxon>Micrococcales</taxon>
        <taxon>Microbacteriaceae</taxon>
        <taxon>Frigoribacterium</taxon>
    </lineage>
</organism>
<evidence type="ECO:0000313" key="2">
    <source>
        <dbReference type="EMBL" id="GEK84618.1"/>
    </source>
</evidence>
<proteinExistence type="predicted"/>
<reference evidence="2 4" key="1">
    <citation type="submission" date="2019-07" db="EMBL/GenBank/DDBJ databases">
        <title>Whole genome shotgun sequence of Frigoribacterium faeni NBRC 103066.</title>
        <authorList>
            <person name="Hosoyama A."/>
            <person name="Uohara A."/>
            <person name="Ohji S."/>
            <person name="Ichikawa N."/>
        </authorList>
    </citation>
    <scope>NUCLEOTIDE SEQUENCE [LARGE SCALE GENOMIC DNA]</scope>
    <source>
        <strain evidence="2 4">NBRC 103066</strain>
    </source>
</reference>
<dbReference type="AlphaFoldDB" id="A0A7W3JGS0"/>
<dbReference type="EMBL" id="BJUV01000046">
    <property type="protein sequence ID" value="GEK84618.1"/>
    <property type="molecule type" value="Genomic_DNA"/>
</dbReference>
<keyword evidence="1" id="KW-0812">Transmembrane</keyword>
<comment type="caution">
    <text evidence="3">The sequence shown here is derived from an EMBL/GenBank/DDBJ whole genome shotgun (WGS) entry which is preliminary data.</text>
</comment>
<reference evidence="3 5" key="2">
    <citation type="submission" date="2020-07" db="EMBL/GenBank/DDBJ databases">
        <title>Sequencing the genomes of 1000 actinobacteria strains.</title>
        <authorList>
            <person name="Klenk H.-P."/>
        </authorList>
    </citation>
    <scope>NUCLEOTIDE SEQUENCE [LARGE SCALE GENOMIC DNA]</scope>
    <source>
        <strain evidence="3 5">DSM 10309</strain>
    </source>
</reference>
<keyword evidence="4" id="KW-1185">Reference proteome</keyword>
<evidence type="ECO:0000313" key="4">
    <source>
        <dbReference type="Proteomes" id="UP000321154"/>
    </source>
</evidence>
<keyword evidence="1" id="KW-0472">Membrane</keyword>
<gene>
    <name evidence="3" type="ORF">FB463_000826</name>
    <name evidence="2" type="ORF">FFA01_29270</name>
</gene>
<name>A0A7W3JGS0_9MICO</name>